<evidence type="ECO:0000313" key="6">
    <source>
        <dbReference type="Proteomes" id="UP001060018"/>
    </source>
</evidence>
<sequence length="457" mass="50324">MSSALVIVFNVAIAFIIIFGTIKLAYIPLAIWFEVRRGLIFTRNGKLTRLPPGFPHAEQELRRPRGRSRRAARHFGTTPKYRVSVIVPAYNEGVVLRACVESILRTKGDLAEVIIVDDGSTDNTAQIMLELAQAHPMVRAIGQQNAGKGAALNRGIKEATGDVLVFVDADGIFSPVTIPWLLTGFRDASVGAVCGDDRPVNLDRVLTRMLSVLSHMGTGMVRRSLSLLHCLPVVSGNIGAFRAELVRELGGFRTDTVGEDLELTWRIYDAGFRVAFEPRAIVLAESPSTLRALWKQRVRWARGLLQSVKIHWRLHGNPRVGPFGPFLLFNFATMVFVPVAQLFVLAALAYLVPSGQMSITSDRQTSVLWNAIAILSWAGLGITLVSVVIGMVLNTAWRDFLNLWTFPLWPLYATAMGMTMVAAIVFEIRGQPAQWNKLQRTGVVSSHEFSAILGNNG</sequence>
<feature type="transmembrane region" description="Helical" evidence="4">
    <location>
        <begin position="6"/>
        <end position="33"/>
    </location>
</feature>
<feature type="transmembrane region" description="Helical" evidence="4">
    <location>
        <begin position="409"/>
        <end position="428"/>
    </location>
</feature>
<feature type="transmembrane region" description="Helical" evidence="4">
    <location>
        <begin position="327"/>
        <end position="352"/>
    </location>
</feature>
<keyword evidence="3" id="KW-0808">Transferase</keyword>
<keyword evidence="4" id="KW-0812">Transmembrane</keyword>
<protein>
    <submittedName>
        <fullName evidence="5">Glycosyltransferase family 2 protein</fullName>
    </submittedName>
</protein>
<gene>
    <name evidence="5" type="ORF">NUH22_15850</name>
</gene>
<name>A0AA94XXB9_9MICC</name>
<keyword evidence="2" id="KW-0328">Glycosyltransferase</keyword>
<dbReference type="GO" id="GO:0016757">
    <property type="term" value="F:glycosyltransferase activity"/>
    <property type="evidence" value="ECO:0007669"/>
    <property type="project" value="UniProtKB-KW"/>
</dbReference>
<keyword evidence="4" id="KW-1133">Transmembrane helix</keyword>
<dbReference type="CDD" id="cd06423">
    <property type="entry name" value="CESA_like"/>
    <property type="match status" value="1"/>
</dbReference>
<evidence type="ECO:0000256" key="3">
    <source>
        <dbReference type="ARBA" id="ARBA00022679"/>
    </source>
</evidence>
<dbReference type="EMBL" id="CP102487">
    <property type="protein sequence ID" value="UUX58745.1"/>
    <property type="molecule type" value="Genomic_DNA"/>
</dbReference>
<proteinExistence type="inferred from homology"/>
<dbReference type="SUPFAM" id="SSF53448">
    <property type="entry name" value="Nucleotide-diphospho-sugar transferases"/>
    <property type="match status" value="1"/>
</dbReference>
<reference evidence="5" key="1">
    <citation type="journal article" date="2022" name="Pest Manag. Sci.">
        <title>Glutamicibacter halophytocola-mediated host fitness of potato tuber moth on Solanaceae crops.</title>
        <authorList>
            <person name="Wang W."/>
            <person name="Xiao G."/>
            <person name="Du G."/>
            <person name="Chang L."/>
            <person name="Yang Y."/>
            <person name="Ye J."/>
            <person name="Chen B."/>
        </authorList>
    </citation>
    <scope>NUCLEOTIDE SEQUENCE</scope>
    <source>
        <strain evidence="5">S2</strain>
    </source>
</reference>
<comment type="similarity">
    <text evidence="1">Belongs to the glycosyltransferase 2 family.</text>
</comment>
<dbReference type="PANTHER" id="PTHR43630">
    <property type="entry name" value="POLY-BETA-1,6-N-ACETYL-D-GLUCOSAMINE SYNTHASE"/>
    <property type="match status" value="1"/>
</dbReference>
<organism evidence="5 6">
    <name type="scientific">Glutamicibacter halophytocola</name>
    <dbReference type="NCBI Taxonomy" id="1933880"/>
    <lineage>
        <taxon>Bacteria</taxon>
        <taxon>Bacillati</taxon>
        <taxon>Actinomycetota</taxon>
        <taxon>Actinomycetes</taxon>
        <taxon>Micrococcales</taxon>
        <taxon>Micrococcaceae</taxon>
        <taxon>Glutamicibacter</taxon>
    </lineage>
</organism>
<dbReference type="InterPro" id="IPR029044">
    <property type="entry name" value="Nucleotide-diphossugar_trans"/>
</dbReference>
<dbReference type="RefSeq" id="WP_257745604.1">
    <property type="nucleotide sequence ID" value="NZ_CP102487.1"/>
</dbReference>
<evidence type="ECO:0000256" key="4">
    <source>
        <dbReference type="SAM" id="Phobius"/>
    </source>
</evidence>
<evidence type="ECO:0000256" key="2">
    <source>
        <dbReference type="ARBA" id="ARBA00022676"/>
    </source>
</evidence>
<evidence type="ECO:0000313" key="5">
    <source>
        <dbReference type="EMBL" id="UUX58745.1"/>
    </source>
</evidence>
<feature type="transmembrane region" description="Helical" evidence="4">
    <location>
        <begin position="372"/>
        <end position="397"/>
    </location>
</feature>
<dbReference type="Pfam" id="PF13641">
    <property type="entry name" value="Glyco_tranf_2_3"/>
    <property type="match status" value="1"/>
</dbReference>
<keyword evidence="4" id="KW-0472">Membrane</keyword>
<dbReference type="AlphaFoldDB" id="A0AA94XXB9"/>
<dbReference type="Gene3D" id="3.90.550.10">
    <property type="entry name" value="Spore Coat Polysaccharide Biosynthesis Protein SpsA, Chain A"/>
    <property type="match status" value="1"/>
</dbReference>
<dbReference type="PANTHER" id="PTHR43630:SF1">
    <property type="entry name" value="POLY-BETA-1,6-N-ACETYL-D-GLUCOSAMINE SYNTHASE"/>
    <property type="match status" value="1"/>
</dbReference>
<evidence type="ECO:0000256" key="1">
    <source>
        <dbReference type="ARBA" id="ARBA00006739"/>
    </source>
</evidence>
<accession>A0AA94XXB9</accession>
<dbReference type="Proteomes" id="UP001060018">
    <property type="component" value="Chromosome"/>
</dbReference>